<gene>
    <name evidence="1" type="ORF">CK620_12580</name>
</gene>
<name>A0A2A2A6U1_9BURK</name>
<dbReference type="EMBL" id="NSJF01000008">
    <property type="protein sequence ID" value="PAT33513.1"/>
    <property type="molecule type" value="Genomic_DNA"/>
</dbReference>
<sequence length="540" mass="57999">MICWLDVDGGADGHRISLVPPRGAPAGGARVLPLLAGISAIERPLSIPGIAAAPTSHLDAALANAGGAITRLWGQRPPLRRAARIMGRAGPIWQGVVTALELGQQARITLEAGLDRPLSDNLPLRTSAVWGGWRDVRVLPWAWGRVTLAPIQYSDDQRVYLLADHPIEGVDEVKRDDVATQAYEWRNALDSTGHAVALLELAEPLAEGERLAVTLRGRMHPETGRLLQTPAEIVHDVLARLAGAPVAWAELDDWRAQTSDWKLGGVLADNSITVRAAVDQIVQSAGGAWSPAMPGIATTWPPLPDAAAPAHPVGVRNVREVQASAEAGGIVTVLRVLYDWDHAAGRYLRAVQLRAPDAAREFGELEMDWPAPWLRSPRQAQALGARMLAWLARPRWRVSWQQDFADIATGAWVDIDHPLAPISGRQRLVHAQLDLQQASLACSVIAPVGDAPEIEIVRLSSAFEPVIQPGITVEVAEGEIIFTARDEQGRVLAGARITLNGQATRIADSAGRVSFPVARGRHALLIEADGYPATEAVVVV</sequence>
<proteinExistence type="predicted"/>
<accession>A0A2A2A6U1</accession>
<dbReference type="RefSeq" id="WP_095550596.1">
    <property type="nucleotide sequence ID" value="NZ_NSJF01000008.1"/>
</dbReference>
<reference evidence="1 2" key="1">
    <citation type="submission" date="2017-08" db="EMBL/GenBank/DDBJ databases">
        <title>WGS of Clinical strains of the CDC Group NO-1 linked to zoonotic infections in humans.</title>
        <authorList>
            <person name="Bernier A.-M."/>
            <person name="Bernard K."/>
        </authorList>
    </citation>
    <scope>NUCLEOTIDE SEQUENCE [LARGE SCALE GENOMIC DNA]</scope>
    <source>
        <strain evidence="1 2">NML03-0146</strain>
    </source>
</reference>
<evidence type="ECO:0000313" key="2">
    <source>
        <dbReference type="Proteomes" id="UP000217999"/>
    </source>
</evidence>
<dbReference type="Proteomes" id="UP000217999">
    <property type="component" value="Unassembled WGS sequence"/>
</dbReference>
<comment type="caution">
    <text evidence="1">The sequence shown here is derived from an EMBL/GenBank/DDBJ whole genome shotgun (WGS) entry which is preliminary data.</text>
</comment>
<dbReference type="AlphaFoldDB" id="A0A2A2A6U1"/>
<evidence type="ECO:0000313" key="1">
    <source>
        <dbReference type="EMBL" id="PAT33513.1"/>
    </source>
</evidence>
<organism evidence="1 2">
    <name type="scientific">Vandammella animalimorsus</name>
    <dbReference type="NCBI Taxonomy" id="2029117"/>
    <lineage>
        <taxon>Bacteria</taxon>
        <taxon>Pseudomonadati</taxon>
        <taxon>Pseudomonadota</taxon>
        <taxon>Betaproteobacteria</taxon>
        <taxon>Burkholderiales</taxon>
        <taxon>Comamonadaceae</taxon>
        <taxon>Vandammella</taxon>
    </lineage>
</organism>
<protein>
    <submittedName>
        <fullName evidence="1">Uncharacterized protein</fullName>
    </submittedName>
</protein>